<feature type="compositionally biased region" description="Basic and acidic residues" evidence="1">
    <location>
        <begin position="136"/>
        <end position="155"/>
    </location>
</feature>
<organism evidence="3 4">
    <name type="scientific">Aldrovandia affinis</name>
    <dbReference type="NCBI Taxonomy" id="143900"/>
    <lineage>
        <taxon>Eukaryota</taxon>
        <taxon>Metazoa</taxon>
        <taxon>Chordata</taxon>
        <taxon>Craniata</taxon>
        <taxon>Vertebrata</taxon>
        <taxon>Euteleostomi</taxon>
        <taxon>Actinopterygii</taxon>
        <taxon>Neopterygii</taxon>
        <taxon>Teleostei</taxon>
        <taxon>Notacanthiformes</taxon>
        <taxon>Halosauridae</taxon>
        <taxon>Aldrovandia</taxon>
    </lineage>
</organism>
<dbReference type="Gene3D" id="1.10.533.10">
    <property type="entry name" value="Death Domain, Fas"/>
    <property type="match status" value="1"/>
</dbReference>
<dbReference type="PROSITE" id="PS50017">
    <property type="entry name" value="DEATH_DOMAIN"/>
    <property type="match status" value="1"/>
</dbReference>
<dbReference type="GO" id="GO:0007165">
    <property type="term" value="P:signal transduction"/>
    <property type="evidence" value="ECO:0007669"/>
    <property type="project" value="InterPro"/>
</dbReference>
<feature type="region of interest" description="Disordered" evidence="1">
    <location>
        <begin position="136"/>
        <end position="249"/>
    </location>
</feature>
<evidence type="ECO:0000256" key="1">
    <source>
        <dbReference type="SAM" id="MobiDB-lite"/>
    </source>
</evidence>
<gene>
    <name evidence="3" type="ORF">AAFF_G00434420</name>
</gene>
<name>A0AAD7WI75_9TELE</name>
<dbReference type="PANTHER" id="PTHR28336">
    <property type="entry name" value="BA1-643"/>
    <property type="match status" value="1"/>
</dbReference>
<keyword evidence="4" id="KW-1185">Reference proteome</keyword>
<evidence type="ECO:0000313" key="3">
    <source>
        <dbReference type="EMBL" id="KAJ8397753.1"/>
    </source>
</evidence>
<reference evidence="3" key="1">
    <citation type="journal article" date="2023" name="Science">
        <title>Genome structures resolve the early diversification of teleost fishes.</title>
        <authorList>
            <person name="Parey E."/>
            <person name="Louis A."/>
            <person name="Montfort J."/>
            <person name="Bouchez O."/>
            <person name="Roques C."/>
            <person name="Iampietro C."/>
            <person name="Lluch J."/>
            <person name="Castinel A."/>
            <person name="Donnadieu C."/>
            <person name="Desvignes T."/>
            <person name="Floi Bucao C."/>
            <person name="Jouanno E."/>
            <person name="Wen M."/>
            <person name="Mejri S."/>
            <person name="Dirks R."/>
            <person name="Jansen H."/>
            <person name="Henkel C."/>
            <person name="Chen W.J."/>
            <person name="Zahm M."/>
            <person name="Cabau C."/>
            <person name="Klopp C."/>
            <person name="Thompson A.W."/>
            <person name="Robinson-Rechavi M."/>
            <person name="Braasch I."/>
            <person name="Lecointre G."/>
            <person name="Bobe J."/>
            <person name="Postlethwait J.H."/>
            <person name="Berthelot C."/>
            <person name="Roest Crollius H."/>
            <person name="Guiguen Y."/>
        </authorList>
    </citation>
    <scope>NUCLEOTIDE SEQUENCE</scope>
    <source>
        <strain evidence="3">NC1722</strain>
    </source>
</reference>
<dbReference type="Proteomes" id="UP001221898">
    <property type="component" value="Unassembled WGS sequence"/>
</dbReference>
<proteinExistence type="predicted"/>
<feature type="compositionally biased region" description="Basic and acidic residues" evidence="1">
    <location>
        <begin position="238"/>
        <end position="249"/>
    </location>
</feature>
<dbReference type="EMBL" id="JAINUG010000095">
    <property type="protein sequence ID" value="KAJ8397753.1"/>
    <property type="molecule type" value="Genomic_DNA"/>
</dbReference>
<accession>A0AAD7WI75</accession>
<comment type="caution">
    <text evidence="3">The sequence shown here is derived from an EMBL/GenBank/DDBJ whole genome shotgun (WGS) entry which is preliminary data.</text>
</comment>
<feature type="domain" description="Death" evidence="2">
    <location>
        <begin position="749"/>
        <end position="812"/>
    </location>
</feature>
<feature type="compositionally biased region" description="Basic and acidic residues" evidence="1">
    <location>
        <begin position="478"/>
        <end position="491"/>
    </location>
</feature>
<dbReference type="Gene3D" id="2.60.220.30">
    <property type="match status" value="1"/>
</dbReference>
<feature type="compositionally biased region" description="Basic and acidic residues" evidence="1">
    <location>
        <begin position="173"/>
        <end position="183"/>
    </location>
</feature>
<dbReference type="AlphaFoldDB" id="A0AAD7WI75"/>
<evidence type="ECO:0000313" key="4">
    <source>
        <dbReference type="Proteomes" id="UP001221898"/>
    </source>
</evidence>
<dbReference type="InterPro" id="IPR000488">
    <property type="entry name" value="Death_dom"/>
</dbReference>
<dbReference type="SUPFAM" id="SSF47986">
    <property type="entry name" value="DEATH domain"/>
    <property type="match status" value="1"/>
</dbReference>
<dbReference type="PANTHER" id="PTHR28336:SF4">
    <property type="entry name" value="DEATH DOMAIN-CONTAINING PROTEIN 1"/>
    <property type="match status" value="1"/>
</dbReference>
<feature type="region of interest" description="Disordered" evidence="1">
    <location>
        <begin position="467"/>
        <end position="516"/>
    </location>
</feature>
<sequence>MEDPGPRQPESDGGDSLLGLLAERNRQLEAALLGQERAGAPQILRQLIALSRDLSTLHLDKVTTWRETLQASLEILSSGTFRELQTSEQEDEPLVPWKDLGSIGDAVHGVVEDLRGVEGCLQGVKSKLDTAAHLALDRERESTASEGLEVKRPSQSEEQEPLSPQNLQAALEGPRDTHGDYNSHDAPQCTALNRGDVGGADAGGGDEAIFVGGATDGFQSSATGTEEEEEEGGGGGDGGERPEGGERREGWVTRALPGRPGDGAAEIPNCCYVTAPAGVARVMTCEVVDSVSSRVVSGAEELVSSVLRIQTPDRIRTPCPLSVAVPFASRHRGSYRDIVVKVMDEDGQASYVSPASTEGVYDGQRGSFAEVKVYKLGLFAVVCSLRRESFTVPRKGLSLKLSMDSRICFDYLPGTFTAPVVVQSMIQPVDGSFLSMLKSRSDAYQGVLSTSALVYLAHPSNLRFRRPPTLTLPCPPNPDRKRAGEEADHARPSSAAPVATRPGHRMRASSASVKSSRDTGNEHLVLLGFKEDQWTVLEEVIIRNMQNGLVSFELTENLQRLIVVRLANSVRPSHLVTLVEDVEDSVHSARVTIVLHHQRDEPQRAVVALVPSKDLSWELARLRREGYSGPPDPSGEISMREGEQLQLSFRGNIMSAGRTSGASVTPIITFHSQRKNRLFLRLAEVDEFGNYSSPHYKGTAIFHRVTQGQLTSSGDTPIISLDDPLSDELLLWLCEELSEEDAALLVLCLRVRRSSIQLVKLTVPEHLPRQVFQLLTLWRRNLPTSTDKTSLLSRYLGKCGRPDLAKELLGQLPGLQ</sequence>
<evidence type="ECO:0000259" key="2">
    <source>
        <dbReference type="PROSITE" id="PS50017"/>
    </source>
</evidence>
<feature type="compositionally biased region" description="Gly residues" evidence="1">
    <location>
        <begin position="196"/>
        <end position="206"/>
    </location>
</feature>
<dbReference type="InterPro" id="IPR011029">
    <property type="entry name" value="DEATH-like_dom_sf"/>
</dbReference>
<protein>
    <recommendedName>
        <fullName evidence="2">Death domain-containing protein</fullName>
    </recommendedName>
</protein>